<dbReference type="Pfam" id="PF00977">
    <property type="entry name" value="His_biosynth"/>
    <property type="match status" value="1"/>
</dbReference>
<keyword evidence="6 9" id="KW-0028">Amino-acid biosynthesis</keyword>
<keyword evidence="13" id="KW-1185">Reference proteome</keyword>
<dbReference type="InterPro" id="IPR011060">
    <property type="entry name" value="RibuloseP-bd_barrel"/>
</dbReference>
<dbReference type="UniPathway" id="UPA00031">
    <property type="reaction ID" value="UER00009"/>
</dbReference>
<comment type="pathway">
    <text evidence="3 9 11">Amino-acid biosynthesis; L-histidine biosynthesis; L-histidine from 5-phospho-alpha-D-ribose 1-diphosphate: step 4/9.</text>
</comment>
<dbReference type="GO" id="GO:0000162">
    <property type="term" value="P:L-tryptophan biosynthetic process"/>
    <property type="evidence" value="ECO:0007669"/>
    <property type="project" value="TreeGrafter"/>
</dbReference>
<dbReference type="Proteomes" id="UP000226437">
    <property type="component" value="Unassembled WGS sequence"/>
</dbReference>
<evidence type="ECO:0000256" key="5">
    <source>
        <dbReference type="ARBA" id="ARBA00022490"/>
    </source>
</evidence>
<evidence type="ECO:0000256" key="3">
    <source>
        <dbReference type="ARBA" id="ARBA00005133"/>
    </source>
</evidence>
<keyword evidence="8 9" id="KW-0413">Isomerase</keyword>
<feature type="active site" description="Proton acceptor" evidence="9">
    <location>
        <position position="8"/>
    </location>
</feature>
<dbReference type="FunFam" id="3.20.20.70:FF:000009">
    <property type="entry name" value="1-(5-phosphoribosyl)-5-[(5-phosphoribosylamino)methylideneamino] imidazole-4-carboxamide isomerase"/>
    <property type="match status" value="1"/>
</dbReference>
<dbReference type="InterPro" id="IPR006063">
    <property type="entry name" value="HisA_bact_arch"/>
</dbReference>
<evidence type="ECO:0000256" key="4">
    <source>
        <dbReference type="ARBA" id="ARBA00009667"/>
    </source>
</evidence>
<comment type="caution">
    <text evidence="12">The sequence shown here is derived from an EMBL/GenBank/DDBJ whole genome shotgun (WGS) entry which is preliminary data.</text>
</comment>
<dbReference type="GO" id="GO:0005737">
    <property type="term" value="C:cytoplasm"/>
    <property type="evidence" value="ECO:0007669"/>
    <property type="project" value="UniProtKB-SubCell"/>
</dbReference>
<evidence type="ECO:0000256" key="1">
    <source>
        <dbReference type="ARBA" id="ARBA00000901"/>
    </source>
</evidence>
<dbReference type="InterPro" id="IPR013785">
    <property type="entry name" value="Aldolase_TIM"/>
</dbReference>
<feature type="active site" description="Proton donor" evidence="9">
    <location>
        <position position="130"/>
    </location>
</feature>
<dbReference type="NCBIfam" id="TIGR00007">
    <property type="entry name" value="1-(5-phosphoribosyl)-5-[(5-phosphoribosylamino)methylideneamino]imidazole-4-carboxamide isomerase"/>
    <property type="match status" value="1"/>
</dbReference>
<comment type="catalytic activity">
    <reaction evidence="1 9 11">
        <text>1-(5-phospho-beta-D-ribosyl)-5-[(5-phospho-beta-D-ribosylamino)methylideneamino]imidazole-4-carboxamide = 5-[(5-phospho-1-deoxy-D-ribulos-1-ylimino)methylamino]-1-(5-phospho-beta-D-ribosyl)imidazole-4-carboxamide</text>
        <dbReference type="Rhea" id="RHEA:15469"/>
        <dbReference type="ChEBI" id="CHEBI:58435"/>
        <dbReference type="ChEBI" id="CHEBI:58525"/>
        <dbReference type="EC" id="5.3.1.16"/>
    </reaction>
</comment>
<evidence type="ECO:0000256" key="6">
    <source>
        <dbReference type="ARBA" id="ARBA00022605"/>
    </source>
</evidence>
<protein>
    <recommendedName>
        <fullName evidence="9 11">1-(5-phosphoribosyl)-5-[(5-phosphoribosylamino)methylideneamino] imidazole-4-carboxamide isomerase</fullName>
        <ecNumber evidence="9 11">5.3.1.16</ecNumber>
    </recommendedName>
    <alternativeName>
        <fullName evidence="9">Phosphoribosylformimino-5-aminoimidazole carboxamide ribotide isomerase</fullName>
    </alternativeName>
</protein>
<name>A0A2G0CDZ4_9BACT</name>
<dbReference type="GO" id="GO:0003949">
    <property type="term" value="F:1-(5-phosphoribosyl)-5-[(5-phosphoribosylamino)methylideneamino]imidazole-4-carboxamide isomerase activity"/>
    <property type="evidence" value="ECO:0007669"/>
    <property type="project" value="UniProtKB-UniRule"/>
</dbReference>
<comment type="similarity">
    <text evidence="4 9 10">Belongs to the HisA/HisF family.</text>
</comment>
<accession>A0A2G0CDZ4</accession>
<dbReference type="PANTHER" id="PTHR43090">
    <property type="entry name" value="1-(5-PHOSPHORIBOSYL)-5-[(5-PHOSPHORIBOSYLAMINO)METHYLIDENEAMINO] IMIDAZOLE-4-CARBOXAMIDE ISOMERASE"/>
    <property type="match status" value="1"/>
</dbReference>
<dbReference type="Gene3D" id="3.20.20.70">
    <property type="entry name" value="Aldolase class I"/>
    <property type="match status" value="1"/>
</dbReference>
<evidence type="ECO:0000256" key="7">
    <source>
        <dbReference type="ARBA" id="ARBA00023102"/>
    </source>
</evidence>
<dbReference type="EMBL" id="PDLO01000004">
    <property type="protein sequence ID" value="PHK98193.1"/>
    <property type="molecule type" value="Genomic_DNA"/>
</dbReference>
<evidence type="ECO:0000256" key="11">
    <source>
        <dbReference type="RuleBase" id="RU003658"/>
    </source>
</evidence>
<dbReference type="PANTHER" id="PTHR43090:SF2">
    <property type="entry name" value="1-(5-PHOSPHORIBOSYL)-5-[(5-PHOSPHORIBOSYLAMINO)METHYLIDENEAMINO] IMIDAZOLE-4-CARBOXAMIDE ISOMERASE"/>
    <property type="match status" value="1"/>
</dbReference>
<dbReference type="CDD" id="cd04732">
    <property type="entry name" value="HisA"/>
    <property type="match status" value="1"/>
</dbReference>
<dbReference type="EC" id="5.3.1.16" evidence="9 11"/>
<dbReference type="InterPro" id="IPR006062">
    <property type="entry name" value="His_biosynth"/>
</dbReference>
<dbReference type="OrthoDB" id="9807749at2"/>
<evidence type="ECO:0000256" key="2">
    <source>
        <dbReference type="ARBA" id="ARBA00004496"/>
    </source>
</evidence>
<evidence type="ECO:0000313" key="12">
    <source>
        <dbReference type="EMBL" id="PHK98193.1"/>
    </source>
</evidence>
<dbReference type="HAMAP" id="MF_01014">
    <property type="entry name" value="HisA"/>
    <property type="match status" value="1"/>
</dbReference>
<evidence type="ECO:0000256" key="9">
    <source>
        <dbReference type="HAMAP-Rule" id="MF_01014"/>
    </source>
</evidence>
<evidence type="ECO:0000256" key="10">
    <source>
        <dbReference type="RuleBase" id="RU003657"/>
    </source>
</evidence>
<dbReference type="InterPro" id="IPR044524">
    <property type="entry name" value="Isoase_HisA-like"/>
</dbReference>
<dbReference type="SUPFAM" id="SSF51366">
    <property type="entry name" value="Ribulose-phoshate binding barrel"/>
    <property type="match status" value="1"/>
</dbReference>
<proteinExistence type="inferred from homology"/>
<keyword evidence="5 9" id="KW-0963">Cytoplasm</keyword>
<gene>
    <name evidence="9 12" type="primary">hisA</name>
    <name evidence="12" type="ORF">CGL56_10830</name>
</gene>
<keyword evidence="7 9" id="KW-0368">Histidine biosynthesis</keyword>
<comment type="subcellular location">
    <subcellularLocation>
        <location evidence="2 9 11">Cytoplasm</location>
    </subcellularLocation>
</comment>
<evidence type="ECO:0000313" key="13">
    <source>
        <dbReference type="Proteomes" id="UP000226437"/>
    </source>
</evidence>
<dbReference type="AlphaFoldDB" id="A0A2G0CDZ4"/>
<reference evidence="12 13" key="1">
    <citation type="submission" date="2017-10" db="EMBL/GenBank/DDBJ databases">
        <title>The draft genome sequence of Lewinella marina KCTC 32374.</title>
        <authorList>
            <person name="Wang K."/>
        </authorList>
    </citation>
    <scope>NUCLEOTIDE SEQUENCE [LARGE SCALE GENOMIC DNA]</scope>
    <source>
        <strain evidence="12 13">MKG-38</strain>
    </source>
</reference>
<organism evidence="12 13">
    <name type="scientific">Neolewinella marina</name>
    <dbReference type="NCBI Taxonomy" id="438751"/>
    <lineage>
        <taxon>Bacteria</taxon>
        <taxon>Pseudomonadati</taxon>
        <taxon>Bacteroidota</taxon>
        <taxon>Saprospiria</taxon>
        <taxon>Saprospirales</taxon>
        <taxon>Lewinellaceae</taxon>
        <taxon>Neolewinella</taxon>
    </lineage>
</organism>
<sequence>MYIIPAIDLIDGKCVRLTQGDYAQKTVYNEDPLAVAREFEQAGLERLHVVDLDGARGGGIVNHRVLERIAAGTQLKIDWGGGMKSDEDLRIAFEAGAHQVTGGTIAVKQPEVFLGWLERFGPERIILGTDVHGTRIAVSGWEEASDRELFEFLADYVARGVRYTICTDVSKDGLLQGTARELYARIRREQPEVKLIASGGVTTTDDLDALAALDCYGVIVGKAIYEGRIGLEQLAAY</sequence>
<evidence type="ECO:0000256" key="8">
    <source>
        <dbReference type="ARBA" id="ARBA00023235"/>
    </source>
</evidence>
<dbReference type="InterPro" id="IPR023016">
    <property type="entry name" value="HisA/PriA"/>
</dbReference>
<dbReference type="GO" id="GO:0000105">
    <property type="term" value="P:L-histidine biosynthetic process"/>
    <property type="evidence" value="ECO:0007669"/>
    <property type="project" value="UniProtKB-UniRule"/>
</dbReference>
<dbReference type="RefSeq" id="WP_099106580.1">
    <property type="nucleotide sequence ID" value="NZ_JAATJF010000004.1"/>
</dbReference>